<evidence type="ECO:0000313" key="2">
    <source>
        <dbReference type="EMBL" id="SCX81449.1"/>
    </source>
</evidence>
<feature type="chain" id="PRO_5046136012" evidence="1">
    <location>
        <begin position="20"/>
        <end position="153"/>
    </location>
</feature>
<protein>
    <submittedName>
        <fullName evidence="2">Uncharacterized protein</fullName>
    </submittedName>
</protein>
<reference evidence="2 3" key="1">
    <citation type="submission" date="2016-10" db="EMBL/GenBank/DDBJ databases">
        <authorList>
            <person name="Varghese N."/>
            <person name="Submissions S."/>
        </authorList>
    </citation>
    <scope>NUCLEOTIDE SEQUENCE [LARGE SCALE GENOMIC DNA]</scope>
    <source>
        <strain evidence="2 3">DSM 22022</strain>
    </source>
</reference>
<keyword evidence="1" id="KW-0732">Signal</keyword>
<comment type="caution">
    <text evidence="2">The sequence shown here is derived from an EMBL/GenBank/DDBJ whole genome shotgun (WGS) entry which is preliminary data.</text>
</comment>
<gene>
    <name evidence="2" type="ORF">SAMN02910354_00465</name>
</gene>
<organism evidence="2 3">
    <name type="scientific">Basfia succiniciproducens</name>
    <dbReference type="NCBI Taxonomy" id="653940"/>
    <lineage>
        <taxon>Bacteria</taxon>
        <taxon>Pseudomonadati</taxon>
        <taxon>Pseudomonadota</taxon>
        <taxon>Gammaproteobacteria</taxon>
        <taxon>Pasteurellales</taxon>
        <taxon>Pasteurellaceae</taxon>
        <taxon>Basfia</taxon>
    </lineage>
</organism>
<evidence type="ECO:0000256" key="1">
    <source>
        <dbReference type="SAM" id="SignalP"/>
    </source>
</evidence>
<proteinExistence type="predicted"/>
<name>A0A1G5AUD3_9PAST</name>
<feature type="signal peptide" evidence="1">
    <location>
        <begin position="1"/>
        <end position="19"/>
    </location>
</feature>
<keyword evidence="3" id="KW-1185">Reference proteome</keyword>
<evidence type="ECO:0000313" key="3">
    <source>
        <dbReference type="Proteomes" id="UP000199588"/>
    </source>
</evidence>
<dbReference type="Proteomes" id="UP000199588">
    <property type="component" value="Unassembled WGS sequence"/>
</dbReference>
<dbReference type="RefSeq" id="WP_090654086.1">
    <property type="nucleotide sequence ID" value="NZ_CP015031.1"/>
</dbReference>
<dbReference type="EMBL" id="FMUQ01000003">
    <property type="protein sequence ID" value="SCX81449.1"/>
    <property type="molecule type" value="Genomic_DNA"/>
</dbReference>
<accession>A0A1G5AUD3</accession>
<sequence>MKKISLFLTALLVVSSALAANNQAAQQQENAKTEFMFGAKAANDPVGIWQKDGRHFSKKDLSKQFCWTLTNFRSDSGNVNITITLTSPKNTNFSLGEHISENTTTHIFNFTYPITQTYYNCWAFEESDPEGKYTLTVKANNTTFPTQVFTLTK</sequence>